<feature type="signal peptide" evidence="10">
    <location>
        <begin position="1"/>
        <end position="16"/>
    </location>
</feature>
<keyword evidence="5 10" id="KW-0732">Signal</keyword>
<evidence type="ECO:0000256" key="10">
    <source>
        <dbReference type="SAM" id="SignalP"/>
    </source>
</evidence>
<dbReference type="PANTHER" id="PTHR46884:SF1">
    <property type="entry name" value="COLLECTRIN"/>
    <property type="match status" value="1"/>
</dbReference>
<dbReference type="InterPro" id="IPR031588">
    <property type="entry name" value="Collectrin_dom"/>
</dbReference>
<protein>
    <submittedName>
        <fullName evidence="12">Collectrin</fullName>
    </submittedName>
</protein>
<dbReference type="Proteomes" id="UP001178508">
    <property type="component" value="Chromosome 7"/>
</dbReference>
<evidence type="ECO:0000259" key="11">
    <source>
        <dbReference type="PROSITE" id="PS52010"/>
    </source>
</evidence>
<dbReference type="GO" id="GO:0005886">
    <property type="term" value="C:plasma membrane"/>
    <property type="evidence" value="ECO:0007669"/>
    <property type="project" value="UniProtKB-SubCell"/>
</dbReference>
<dbReference type="AlphaFoldDB" id="A0AAV1FGY1"/>
<organism evidence="12 13">
    <name type="scientific">Xyrichtys novacula</name>
    <name type="common">Pearly razorfish</name>
    <name type="synonym">Hemipteronotus novacula</name>
    <dbReference type="NCBI Taxonomy" id="13765"/>
    <lineage>
        <taxon>Eukaryota</taxon>
        <taxon>Metazoa</taxon>
        <taxon>Chordata</taxon>
        <taxon>Craniata</taxon>
        <taxon>Vertebrata</taxon>
        <taxon>Euteleostomi</taxon>
        <taxon>Actinopterygii</taxon>
        <taxon>Neopterygii</taxon>
        <taxon>Teleostei</taxon>
        <taxon>Neoteleostei</taxon>
        <taxon>Acanthomorphata</taxon>
        <taxon>Eupercaria</taxon>
        <taxon>Labriformes</taxon>
        <taxon>Labridae</taxon>
        <taxon>Xyrichtys</taxon>
    </lineage>
</organism>
<evidence type="ECO:0000256" key="7">
    <source>
        <dbReference type="ARBA" id="ARBA00023136"/>
    </source>
</evidence>
<dbReference type="EMBL" id="OY660870">
    <property type="protein sequence ID" value="CAJ1059919.1"/>
    <property type="molecule type" value="Genomic_DNA"/>
</dbReference>
<dbReference type="InterPro" id="IPR042944">
    <property type="entry name" value="Collectrin"/>
</dbReference>
<dbReference type="PANTHER" id="PTHR46884">
    <property type="entry name" value="COLLECTRIN"/>
    <property type="match status" value="1"/>
</dbReference>
<proteinExistence type="predicted"/>
<gene>
    <name evidence="12" type="ORF">XNOV1_A018439</name>
</gene>
<dbReference type="PROSITE" id="PS52010">
    <property type="entry name" value="COLLECTRIN_LIKE"/>
    <property type="match status" value="1"/>
</dbReference>
<evidence type="ECO:0000256" key="4">
    <source>
        <dbReference type="ARBA" id="ARBA00022692"/>
    </source>
</evidence>
<dbReference type="GO" id="GO:0051957">
    <property type="term" value="P:positive regulation of amino acid transport"/>
    <property type="evidence" value="ECO:0007669"/>
    <property type="project" value="TreeGrafter"/>
</dbReference>
<keyword evidence="7 9" id="KW-0472">Membrane</keyword>
<keyword evidence="8" id="KW-0325">Glycoprotein</keyword>
<dbReference type="GO" id="GO:0070062">
    <property type="term" value="C:extracellular exosome"/>
    <property type="evidence" value="ECO:0007669"/>
    <property type="project" value="TreeGrafter"/>
</dbReference>
<accession>A0AAV1FGY1</accession>
<keyword evidence="13" id="KW-1185">Reference proteome</keyword>
<evidence type="ECO:0000256" key="9">
    <source>
        <dbReference type="SAM" id="Phobius"/>
    </source>
</evidence>
<keyword evidence="4 9" id="KW-0812">Transmembrane</keyword>
<evidence type="ECO:0000313" key="13">
    <source>
        <dbReference type="Proteomes" id="UP001178508"/>
    </source>
</evidence>
<evidence type="ECO:0000256" key="8">
    <source>
        <dbReference type="ARBA" id="ARBA00023180"/>
    </source>
</evidence>
<evidence type="ECO:0000256" key="2">
    <source>
        <dbReference type="ARBA" id="ARBA00022475"/>
    </source>
</evidence>
<evidence type="ECO:0000256" key="3">
    <source>
        <dbReference type="ARBA" id="ARBA00022553"/>
    </source>
</evidence>
<sequence length="212" mass="23806">MLEKVFLLICLSSALAEQLCKPDAAEGYKVRLSIKTALDDQAYMWDDNEMFLFRSTVAYAMRRQLPGQQFSVPNIVVCNETARVSFWFVVMSPDMGSLIPKQQVEKAVRMSRGRINSAFMLTDHTLEFIGIAPTLASPYTPDTPPWLIVFGVVMGVVVAGIIFLVGSSVVQKKRKKKQKSTDNNAEVNEEHSAVNEGVYNMSFTDEERITRI</sequence>
<keyword evidence="3" id="KW-0597">Phosphoprotein</keyword>
<keyword evidence="6 9" id="KW-1133">Transmembrane helix</keyword>
<comment type="subcellular location">
    <subcellularLocation>
        <location evidence="1">Cell membrane</location>
        <topology evidence="1">Single-pass type I membrane protein</topology>
    </subcellularLocation>
</comment>
<evidence type="ECO:0000256" key="5">
    <source>
        <dbReference type="ARBA" id="ARBA00022729"/>
    </source>
</evidence>
<feature type="transmembrane region" description="Helical" evidence="9">
    <location>
        <begin position="146"/>
        <end position="170"/>
    </location>
</feature>
<evidence type="ECO:0000256" key="6">
    <source>
        <dbReference type="ARBA" id="ARBA00022989"/>
    </source>
</evidence>
<reference evidence="12" key="1">
    <citation type="submission" date="2023-08" db="EMBL/GenBank/DDBJ databases">
        <authorList>
            <person name="Alioto T."/>
            <person name="Alioto T."/>
            <person name="Gomez Garrido J."/>
        </authorList>
    </citation>
    <scope>NUCLEOTIDE SEQUENCE</scope>
</reference>
<dbReference type="Pfam" id="PF16959">
    <property type="entry name" value="Collectrin"/>
    <property type="match status" value="1"/>
</dbReference>
<feature type="domain" description="Collectrin-like" evidence="11">
    <location>
        <begin position="24"/>
        <end position="212"/>
    </location>
</feature>
<keyword evidence="2" id="KW-1003">Cell membrane</keyword>
<evidence type="ECO:0000313" key="12">
    <source>
        <dbReference type="EMBL" id="CAJ1059919.1"/>
    </source>
</evidence>
<name>A0AAV1FGY1_XYRNO</name>
<evidence type="ECO:0000256" key="1">
    <source>
        <dbReference type="ARBA" id="ARBA00004251"/>
    </source>
</evidence>
<feature type="chain" id="PRO_5043370674" evidence="10">
    <location>
        <begin position="17"/>
        <end position="212"/>
    </location>
</feature>